<dbReference type="Pfam" id="PF12802">
    <property type="entry name" value="MarR_2"/>
    <property type="match status" value="1"/>
</dbReference>
<keyword evidence="2" id="KW-0238">DNA-binding</keyword>
<comment type="caution">
    <text evidence="5">The sequence shown here is derived from an EMBL/GenBank/DDBJ whole genome shotgun (WGS) entry which is preliminary data.</text>
</comment>
<proteinExistence type="predicted"/>
<dbReference type="InterPro" id="IPR000835">
    <property type="entry name" value="HTH_MarR-typ"/>
</dbReference>
<dbReference type="RefSeq" id="WP_219200980.1">
    <property type="nucleotide sequence ID" value="NZ_JAHWQX010000002.1"/>
</dbReference>
<feature type="domain" description="HTH marR-type" evidence="4">
    <location>
        <begin position="1"/>
        <end position="130"/>
    </location>
</feature>
<accession>A0ABS6WM59</accession>
<dbReference type="PROSITE" id="PS01117">
    <property type="entry name" value="HTH_MARR_1"/>
    <property type="match status" value="1"/>
</dbReference>
<dbReference type="Proteomes" id="UP001430804">
    <property type="component" value="Unassembled WGS sequence"/>
</dbReference>
<evidence type="ECO:0000313" key="6">
    <source>
        <dbReference type="Proteomes" id="UP001430804"/>
    </source>
</evidence>
<dbReference type="SMART" id="SM00347">
    <property type="entry name" value="HTH_MARR"/>
    <property type="match status" value="1"/>
</dbReference>
<dbReference type="EMBL" id="JAHWQX010000002">
    <property type="protein sequence ID" value="MBW3097033.1"/>
    <property type="molecule type" value="Genomic_DNA"/>
</dbReference>
<dbReference type="InterPro" id="IPR039422">
    <property type="entry name" value="MarR/SlyA-like"/>
</dbReference>
<protein>
    <submittedName>
        <fullName evidence="5">MarR family transcriptional regulator</fullName>
    </submittedName>
</protein>
<gene>
    <name evidence="5" type="ORF">KY465_07055</name>
</gene>
<evidence type="ECO:0000313" key="5">
    <source>
        <dbReference type="EMBL" id="MBW3097033.1"/>
    </source>
</evidence>
<dbReference type="PANTHER" id="PTHR33164">
    <property type="entry name" value="TRANSCRIPTIONAL REGULATOR, MARR FAMILY"/>
    <property type="match status" value="1"/>
</dbReference>
<dbReference type="InterPro" id="IPR023187">
    <property type="entry name" value="Tscrpt_reg_MarR-type_CS"/>
</dbReference>
<evidence type="ECO:0000256" key="2">
    <source>
        <dbReference type="ARBA" id="ARBA00023125"/>
    </source>
</evidence>
<evidence type="ECO:0000256" key="1">
    <source>
        <dbReference type="ARBA" id="ARBA00023015"/>
    </source>
</evidence>
<keyword evidence="1" id="KW-0805">Transcription regulation</keyword>
<dbReference type="PROSITE" id="PS50995">
    <property type="entry name" value="HTH_MARR_2"/>
    <property type="match status" value="1"/>
</dbReference>
<reference evidence="5" key="1">
    <citation type="submission" date="2021-07" db="EMBL/GenBank/DDBJ databases">
        <title>Pseudohoeflea marina sp. nov. a polyhydroxyalcanoate-producing bacterium.</title>
        <authorList>
            <person name="Zheng W."/>
            <person name="Yu S."/>
            <person name="Huang Y."/>
        </authorList>
    </citation>
    <scope>NUCLEOTIDE SEQUENCE</scope>
    <source>
        <strain evidence="5">DP4N28-3</strain>
    </source>
</reference>
<keyword evidence="3" id="KW-0804">Transcription</keyword>
<evidence type="ECO:0000256" key="3">
    <source>
        <dbReference type="ARBA" id="ARBA00023163"/>
    </source>
</evidence>
<evidence type="ECO:0000259" key="4">
    <source>
        <dbReference type="PROSITE" id="PS50995"/>
    </source>
</evidence>
<organism evidence="5 6">
    <name type="scientific">Pseudohoeflea coraliihabitans</name>
    <dbReference type="NCBI Taxonomy" id="2860393"/>
    <lineage>
        <taxon>Bacteria</taxon>
        <taxon>Pseudomonadati</taxon>
        <taxon>Pseudomonadota</taxon>
        <taxon>Alphaproteobacteria</taxon>
        <taxon>Hyphomicrobiales</taxon>
        <taxon>Rhizobiaceae</taxon>
        <taxon>Pseudohoeflea</taxon>
    </lineage>
</organism>
<keyword evidence="6" id="KW-1185">Reference proteome</keyword>
<sequence length="182" mass="20452">MTEEPVFLRDLLDRLARIIASEGWTDDLNPTQRAALSYLARANRFSRAPSHVADYLCATRGTVSQTLKALARKDLVREVRSETDRRSIAYILTECGERVAQTPGALDDVLRRLDPEAASTLAQELASLLRHTLAERGGRSFGMCHTCRHHQSDGEGGWCRLLKVDLKEDETRQLCHEHAWAA</sequence>
<dbReference type="PANTHER" id="PTHR33164:SF89">
    <property type="entry name" value="MARR FAMILY REGULATORY PROTEIN"/>
    <property type="match status" value="1"/>
</dbReference>
<name>A0ABS6WM59_9HYPH</name>